<evidence type="ECO:0000259" key="4">
    <source>
        <dbReference type="PROSITE" id="PS51459"/>
    </source>
</evidence>
<evidence type="ECO:0000313" key="6">
    <source>
        <dbReference type="Proteomes" id="UP000307768"/>
    </source>
</evidence>
<dbReference type="InterPro" id="IPR040198">
    <property type="entry name" value="Fido_containing"/>
</dbReference>
<dbReference type="Pfam" id="PF02661">
    <property type="entry name" value="Fic"/>
    <property type="match status" value="1"/>
</dbReference>
<name>A0A5Q6RJL9_9ACTN</name>
<evidence type="ECO:0000256" key="1">
    <source>
        <dbReference type="PIRSR" id="PIRSR640198-1"/>
    </source>
</evidence>
<evidence type="ECO:0000313" key="5">
    <source>
        <dbReference type="EMBL" id="KAA1418265.1"/>
    </source>
</evidence>
<keyword evidence="2" id="KW-0547">Nucleotide-binding</keyword>
<dbReference type="Gene3D" id="1.10.3290.10">
    <property type="entry name" value="Fido-like domain"/>
    <property type="match status" value="1"/>
</dbReference>
<dbReference type="PANTHER" id="PTHR13504:SF38">
    <property type="entry name" value="FIDO DOMAIN-CONTAINING PROTEIN"/>
    <property type="match status" value="1"/>
</dbReference>
<dbReference type="AlphaFoldDB" id="A0A5Q6RJL9"/>
<comment type="caution">
    <text evidence="5">The sequence shown here is derived from an EMBL/GenBank/DDBJ whole genome shotgun (WGS) entry which is preliminary data.</text>
</comment>
<dbReference type="GO" id="GO:0005524">
    <property type="term" value="F:ATP binding"/>
    <property type="evidence" value="ECO:0007669"/>
    <property type="project" value="UniProtKB-KW"/>
</dbReference>
<dbReference type="PANTHER" id="PTHR13504">
    <property type="entry name" value="FIDO DOMAIN-CONTAINING PROTEIN DDB_G0283145"/>
    <property type="match status" value="1"/>
</dbReference>
<sequence>MFHVFQTCNSSRLRLNCEELQVPDKGVRMADDFPPLVYSREHGKDRVARAHAAGRLVKLGTGVYTSDLSKPAEDVVRERLWELVAHELPGAVIVDRSARLGGTAPGGTLFVTHRRPRPLKLAGTVVVPRHGAGPMHGDIELPDGIWLAGTARSLLENLAPTRTAAGRPPRTLTRAEVEVWLDDICRDRGEDGLNQVRDEARTLAPFLGRRRELATLNQLVGAAMNTHPTAILQTPQLRGRAQGQAYDRRRVDAFGRLADYLADVAPDVVTAMPIDRDRRALLPFYEAYFSNYIEGTEFTLDEAAAIVFDDMVPAQRPQDAHDVLGTYQLTSSDAEMRRRPTTDDELLEILKERHATLLGGRPETAPGRFKRHANRAGATLFVAPELVEGTLRRGFDLGADLVSPSARALFMMFLISEVHPFADGNGRIARLMMNAELHAAGEVRIVVPTVYRLNYLSALRGATHNDNFAGLHAALAFARRWTARVDFTSRLTAEADLERTHALRDAHSAEEAGVRLTLP</sequence>
<dbReference type="InterPro" id="IPR003812">
    <property type="entry name" value="Fido"/>
</dbReference>
<organism evidence="5 6">
    <name type="scientific">Mumia zhuanghuii</name>
    <dbReference type="NCBI Taxonomy" id="2585211"/>
    <lineage>
        <taxon>Bacteria</taxon>
        <taxon>Bacillati</taxon>
        <taxon>Actinomycetota</taxon>
        <taxon>Actinomycetes</taxon>
        <taxon>Propionibacteriales</taxon>
        <taxon>Nocardioidaceae</taxon>
        <taxon>Mumia</taxon>
    </lineage>
</organism>
<feature type="binding site" evidence="2">
    <location>
        <begin position="423"/>
        <end position="430"/>
    </location>
    <ligand>
        <name>ATP</name>
        <dbReference type="ChEBI" id="CHEBI:30616"/>
    </ligand>
</feature>
<evidence type="ECO:0000256" key="3">
    <source>
        <dbReference type="PIRSR" id="PIRSR640198-3"/>
    </source>
</evidence>
<dbReference type="PROSITE" id="PS51459">
    <property type="entry name" value="FIDO"/>
    <property type="match status" value="1"/>
</dbReference>
<keyword evidence="2" id="KW-0067">ATP-binding</keyword>
<evidence type="ECO:0000256" key="2">
    <source>
        <dbReference type="PIRSR" id="PIRSR640198-2"/>
    </source>
</evidence>
<proteinExistence type="predicted"/>
<feature type="active site" evidence="1">
    <location>
        <position position="419"/>
    </location>
</feature>
<feature type="site" description="Important for autoinhibition of adenylyltransferase activity" evidence="3">
    <location>
        <position position="294"/>
    </location>
</feature>
<dbReference type="SUPFAM" id="SSF140931">
    <property type="entry name" value="Fic-like"/>
    <property type="match status" value="1"/>
</dbReference>
<dbReference type="EMBL" id="VDFQ02000007">
    <property type="protein sequence ID" value="KAA1418265.1"/>
    <property type="molecule type" value="Genomic_DNA"/>
</dbReference>
<reference evidence="5 6" key="1">
    <citation type="submission" date="2019-09" db="EMBL/GenBank/DDBJ databases">
        <title>Mumia zhuanghuii sp. nov. isolated from the intestinal contents of plateau pika (Ochotona curzoniae) in the Qinghai-Tibet plateau of China.</title>
        <authorList>
            <person name="Tian Z."/>
        </authorList>
    </citation>
    <scope>NUCLEOTIDE SEQUENCE [LARGE SCALE GENOMIC DNA]</scope>
    <source>
        <strain evidence="6">350</strain>
    </source>
</reference>
<gene>
    <name evidence="5" type="ORF">FE697_020780</name>
</gene>
<dbReference type="InterPro" id="IPR036597">
    <property type="entry name" value="Fido-like_dom_sf"/>
</dbReference>
<protein>
    <submittedName>
        <fullName evidence="5">Cell filamentation protein Fic</fullName>
    </submittedName>
</protein>
<dbReference type="Proteomes" id="UP000307768">
    <property type="component" value="Unassembled WGS sequence"/>
</dbReference>
<feature type="domain" description="Fido" evidence="4">
    <location>
        <begin position="345"/>
        <end position="480"/>
    </location>
</feature>
<accession>A0A5Q6RJL9</accession>
<dbReference type="OrthoDB" id="9813719at2"/>